<feature type="signal peptide" evidence="1">
    <location>
        <begin position="1"/>
        <end position="21"/>
    </location>
</feature>
<proteinExistence type="predicted"/>
<sequence length="157" mass="17208">MIAILSLLLYLSLMTLQMSNSFVYFYLFGREAAFHHRSLPFLWSMLYSVKSRSAWWKFSSEHLRAALRFFPPCGAHGRDRPPHTGGSVRDSRTVLALGLARSRCCCCGIAFSDGFPSSLVSARAMKPPILGSGAPGVAGSFSVFSNRSGAMHRGLTL</sequence>
<evidence type="ECO:0000313" key="2">
    <source>
        <dbReference type="EMBL" id="MBW77307.1"/>
    </source>
</evidence>
<accession>A0A2M4DIC5</accession>
<dbReference type="AlphaFoldDB" id="A0A2M4DIC5"/>
<organism evidence="2">
    <name type="scientific">Anopheles darlingi</name>
    <name type="common">Mosquito</name>
    <dbReference type="NCBI Taxonomy" id="43151"/>
    <lineage>
        <taxon>Eukaryota</taxon>
        <taxon>Metazoa</taxon>
        <taxon>Ecdysozoa</taxon>
        <taxon>Arthropoda</taxon>
        <taxon>Hexapoda</taxon>
        <taxon>Insecta</taxon>
        <taxon>Pterygota</taxon>
        <taxon>Neoptera</taxon>
        <taxon>Endopterygota</taxon>
        <taxon>Diptera</taxon>
        <taxon>Nematocera</taxon>
        <taxon>Culicoidea</taxon>
        <taxon>Culicidae</taxon>
        <taxon>Anophelinae</taxon>
        <taxon>Anopheles</taxon>
    </lineage>
</organism>
<protein>
    <submittedName>
        <fullName evidence="2">Putative secreted protein</fullName>
    </submittedName>
</protein>
<feature type="chain" id="PRO_5014947782" evidence="1">
    <location>
        <begin position="22"/>
        <end position="157"/>
    </location>
</feature>
<evidence type="ECO:0000256" key="1">
    <source>
        <dbReference type="SAM" id="SignalP"/>
    </source>
</evidence>
<name>A0A2M4DIC5_ANODA</name>
<reference evidence="2" key="1">
    <citation type="submission" date="2018-01" db="EMBL/GenBank/DDBJ databases">
        <title>An insight into the sialome of Amazonian anophelines.</title>
        <authorList>
            <person name="Ribeiro J.M."/>
            <person name="Scarpassa V."/>
            <person name="Calvo E."/>
        </authorList>
    </citation>
    <scope>NUCLEOTIDE SEQUENCE</scope>
</reference>
<keyword evidence="1" id="KW-0732">Signal</keyword>
<dbReference type="EMBL" id="GGFL01013129">
    <property type="protein sequence ID" value="MBW77307.1"/>
    <property type="molecule type" value="Transcribed_RNA"/>
</dbReference>